<keyword evidence="3" id="KW-0274">FAD</keyword>
<dbReference type="AlphaFoldDB" id="A0A5M7C171"/>
<dbReference type="PANTHER" id="PTHR10961:SF7">
    <property type="entry name" value="FAD DEPENDENT OXIDOREDUCTASE DOMAIN-CONTAINING PROTEIN"/>
    <property type="match status" value="1"/>
</dbReference>
<reference evidence="6 7" key="1">
    <citation type="submission" date="2019-09" db="EMBL/GenBank/DDBJ databases">
        <title>Draft genome sequence of the thermophilic Saccharopolyspora hirsuta VKM Ac-666T.</title>
        <authorList>
            <person name="Lobastova T.G."/>
            <person name="Fokina V."/>
            <person name="Bragin E.Y."/>
            <person name="Shtratnikova V.Y."/>
            <person name="Starodumova I.P."/>
            <person name="Tarlachkov S.V."/>
            <person name="Donova M.V."/>
        </authorList>
    </citation>
    <scope>NUCLEOTIDE SEQUENCE [LARGE SCALE GENOMIC DNA]</scope>
    <source>
        <strain evidence="6 7">VKM Ac-666</strain>
    </source>
</reference>
<protein>
    <submittedName>
        <fullName evidence="6">N-methyl-L-tryptophan oxidase</fullName>
        <ecNumber evidence="6">1.5.3.2</ecNumber>
    </submittedName>
</protein>
<keyword evidence="2" id="KW-0285">Flavoprotein</keyword>
<evidence type="ECO:0000259" key="5">
    <source>
        <dbReference type="Pfam" id="PF01266"/>
    </source>
</evidence>
<name>A0A5M7C171_SACHI</name>
<dbReference type="SUPFAM" id="SSF51905">
    <property type="entry name" value="FAD/NAD(P)-binding domain"/>
    <property type="match status" value="1"/>
</dbReference>
<dbReference type="GO" id="GO:0050131">
    <property type="term" value="F:N-methyl-L-amino-acid oxidase activity"/>
    <property type="evidence" value="ECO:0007669"/>
    <property type="project" value="UniProtKB-EC"/>
</dbReference>
<dbReference type="Gene3D" id="3.30.9.10">
    <property type="entry name" value="D-Amino Acid Oxidase, subunit A, domain 2"/>
    <property type="match status" value="1"/>
</dbReference>
<dbReference type="OrthoDB" id="9806452at2"/>
<proteinExistence type="predicted"/>
<comment type="cofactor">
    <cofactor evidence="1">
        <name>FAD</name>
        <dbReference type="ChEBI" id="CHEBI:57692"/>
    </cofactor>
</comment>
<dbReference type="PANTHER" id="PTHR10961">
    <property type="entry name" value="PEROXISOMAL SARCOSINE OXIDASE"/>
    <property type="match status" value="1"/>
</dbReference>
<dbReference type="GO" id="GO:0050660">
    <property type="term" value="F:flavin adenine dinucleotide binding"/>
    <property type="evidence" value="ECO:0007669"/>
    <property type="project" value="InterPro"/>
</dbReference>
<organism evidence="6 7">
    <name type="scientific">Saccharopolyspora hirsuta</name>
    <dbReference type="NCBI Taxonomy" id="1837"/>
    <lineage>
        <taxon>Bacteria</taxon>
        <taxon>Bacillati</taxon>
        <taxon>Actinomycetota</taxon>
        <taxon>Actinomycetes</taxon>
        <taxon>Pseudonocardiales</taxon>
        <taxon>Pseudonocardiaceae</taxon>
        <taxon>Saccharopolyspora</taxon>
    </lineage>
</organism>
<dbReference type="InterPro" id="IPR006076">
    <property type="entry name" value="FAD-dep_OxRdtase"/>
</dbReference>
<feature type="domain" description="FAD dependent oxidoreductase" evidence="5">
    <location>
        <begin position="4"/>
        <end position="353"/>
    </location>
</feature>
<dbReference type="InterPro" id="IPR036188">
    <property type="entry name" value="FAD/NAD-bd_sf"/>
</dbReference>
<gene>
    <name evidence="6" type="primary">solA</name>
    <name evidence="6" type="ORF">F1721_10360</name>
</gene>
<dbReference type="Gene3D" id="3.50.50.60">
    <property type="entry name" value="FAD/NAD(P)-binding domain"/>
    <property type="match status" value="1"/>
</dbReference>
<evidence type="ECO:0000256" key="1">
    <source>
        <dbReference type="ARBA" id="ARBA00001974"/>
    </source>
</evidence>
<dbReference type="InterPro" id="IPR045170">
    <property type="entry name" value="MTOX"/>
</dbReference>
<dbReference type="EC" id="1.5.3.2" evidence="6"/>
<keyword evidence="7" id="KW-1185">Reference proteome</keyword>
<evidence type="ECO:0000256" key="3">
    <source>
        <dbReference type="ARBA" id="ARBA00022827"/>
    </source>
</evidence>
<dbReference type="Pfam" id="PF01266">
    <property type="entry name" value="DAO"/>
    <property type="match status" value="1"/>
</dbReference>
<evidence type="ECO:0000256" key="4">
    <source>
        <dbReference type="ARBA" id="ARBA00023002"/>
    </source>
</evidence>
<evidence type="ECO:0000256" key="2">
    <source>
        <dbReference type="ARBA" id="ARBA00022630"/>
    </source>
</evidence>
<dbReference type="SMR" id="A0A5M7C171"/>
<dbReference type="SUPFAM" id="SSF54373">
    <property type="entry name" value="FAD-linked reductases, C-terminal domain"/>
    <property type="match status" value="1"/>
</dbReference>
<dbReference type="RefSeq" id="WP_150066376.1">
    <property type="nucleotide sequence ID" value="NZ_JBEPDJ010000002.1"/>
</dbReference>
<evidence type="ECO:0000313" key="7">
    <source>
        <dbReference type="Proteomes" id="UP000323946"/>
    </source>
</evidence>
<keyword evidence="4 6" id="KW-0560">Oxidoreductase</keyword>
<accession>A0A5M7C171</accession>
<dbReference type="GO" id="GO:0008115">
    <property type="term" value="F:sarcosine oxidase activity"/>
    <property type="evidence" value="ECO:0007669"/>
    <property type="project" value="TreeGrafter"/>
</dbReference>
<dbReference type="NCBIfam" id="NF008425">
    <property type="entry name" value="PRK11259.1"/>
    <property type="match status" value="1"/>
</dbReference>
<evidence type="ECO:0000313" key="6">
    <source>
        <dbReference type="EMBL" id="KAA5835180.1"/>
    </source>
</evidence>
<dbReference type="Proteomes" id="UP000323946">
    <property type="component" value="Unassembled WGS sequence"/>
</dbReference>
<sequence length="374" mass="39659">MDADVIVVGLGSAGAMACWQLAEVHGAQVIGVEQYALGHDAGGYAGESRLFRTGYHESPEYVPMLLRARELWQELERGGRRTLFLPAGVLSIGAPTIAPMRNVLASVEEHEIPHEVLDAAELKSRFPQHGSITDEIGVLDRLGGVLRPESAVQEALRRARKAGAELIDNAPVAGIEEIPGGVRVSTARGSHTAKSVVVTAGAWAAQLVPELREVLDIRPLVLTWFAPEDPAAFAPEVFPGFIRDLGDVHLFGIPSVDGALVKAGWADAWGSIADPAQLVRFLEPSALAGVGGEVHDLVPDLPAHPSRHSVHMDAYTPDRRAVIGTVRPGVVVVAGLSGHGFKLAPAFGEIAARSALGLPQQHDISRFSPDRFGG</sequence>
<dbReference type="EMBL" id="VWPH01000004">
    <property type="protein sequence ID" value="KAA5835180.1"/>
    <property type="molecule type" value="Genomic_DNA"/>
</dbReference>
<comment type="caution">
    <text evidence="6">The sequence shown here is derived from an EMBL/GenBank/DDBJ whole genome shotgun (WGS) entry which is preliminary data.</text>
</comment>